<evidence type="ECO:0008006" key="4">
    <source>
        <dbReference type="Google" id="ProtNLM"/>
    </source>
</evidence>
<dbReference type="RefSeq" id="WP_068430323.1">
    <property type="nucleotide sequence ID" value="NZ_LVHI01000037.1"/>
</dbReference>
<name>A0A177Y882_9NOCA</name>
<comment type="caution">
    <text evidence="2">The sequence shown here is derived from an EMBL/GenBank/DDBJ whole genome shotgun (WGS) entry which is preliminary data.</text>
</comment>
<keyword evidence="3" id="KW-1185">Reference proteome</keyword>
<evidence type="ECO:0000256" key="1">
    <source>
        <dbReference type="SAM" id="Phobius"/>
    </source>
</evidence>
<accession>A0A177Y882</accession>
<organism evidence="2 3">
    <name type="scientific">Rhodococcoides kyotonense</name>
    <dbReference type="NCBI Taxonomy" id="398843"/>
    <lineage>
        <taxon>Bacteria</taxon>
        <taxon>Bacillati</taxon>
        <taxon>Actinomycetota</taxon>
        <taxon>Actinomycetes</taxon>
        <taxon>Mycobacteriales</taxon>
        <taxon>Nocardiaceae</taxon>
        <taxon>Rhodococcoides</taxon>
    </lineage>
</organism>
<sequence length="324" mass="33075">MSGSIAEVRAWNPTFLLDAADGLKRVQRSIRSERDNVVSEQNVLAESWHGDAAVAAAERVVWEASTLASLADELSRIGEQFESGFKAVNAARSNLLDLVDDLLDRGFDVDDTGSVTADRATASLRAVAGPLAEDAVLTLQIRTQEATVAVATALREADDAARGVCDVLRSQISTLQELSARTVGGTVVENEGGGFSWKPDVPALVAGTVISGMAEATGEGLRTAAASAADDLAYGIGRRLGPAGAVLGTVPAIVNDIEGGMDPTKAIVTESAGTLGSIGASALAGAAMGTFFPGAGTAVGLIVGLSAGAIAAYAVPKLGQRWWE</sequence>
<protein>
    <recommendedName>
        <fullName evidence="4">WXG100 family type VII secretion target</fullName>
    </recommendedName>
</protein>
<dbReference type="Proteomes" id="UP000077519">
    <property type="component" value="Unassembled WGS sequence"/>
</dbReference>
<dbReference type="AlphaFoldDB" id="A0A177Y882"/>
<keyword evidence="1" id="KW-0812">Transmembrane</keyword>
<keyword evidence="1" id="KW-1133">Transmembrane helix</keyword>
<evidence type="ECO:0000313" key="2">
    <source>
        <dbReference type="EMBL" id="OAK51714.1"/>
    </source>
</evidence>
<reference evidence="2 3" key="1">
    <citation type="submission" date="2016-03" db="EMBL/GenBank/DDBJ databases">
        <title>Genome sequence of Rhodococcus kyotonensis KB10.</title>
        <authorList>
            <person name="Jeong H."/>
            <person name="Hong C.E."/>
            <person name="Jo S.H."/>
            <person name="Park J.M."/>
        </authorList>
    </citation>
    <scope>NUCLEOTIDE SEQUENCE [LARGE SCALE GENOMIC DNA]</scope>
    <source>
        <strain evidence="2 3">KB10</strain>
    </source>
</reference>
<proteinExistence type="predicted"/>
<dbReference type="EMBL" id="LVHI01000037">
    <property type="protein sequence ID" value="OAK51714.1"/>
    <property type="molecule type" value="Genomic_DNA"/>
</dbReference>
<dbReference type="InterPro" id="IPR038332">
    <property type="entry name" value="PPE_sf"/>
</dbReference>
<feature type="transmembrane region" description="Helical" evidence="1">
    <location>
        <begin position="291"/>
        <end position="315"/>
    </location>
</feature>
<evidence type="ECO:0000313" key="3">
    <source>
        <dbReference type="Proteomes" id="UP000077519"/>
    </source>
</evidence>
<keyword evidence="1" id="KW-0472">Membrane</keyword>
<gene>
    <name evidence="2" type="ORF">A3K89_10565</name>
</gene>
<dbReference type="Gene3D" id="1.20.1260.20">
    <property type="entry name" value="PPE superfamily"/>
    <property type="match status" value="1"/>
</dbReference>
<dbReference type="InterPro" id="IPR036689">
    <property type="entry name" value="ESAT-6-like_sf"/>
</dbReference>
<dbReference type="SUPFAM" id="SSF140453">
    <property type="entry name" value="EsxAB dimer-like"/>
    <property type="match status" value="1"/>
</dbReference>